<dbReference type="Proteomes" id="UP000054776">
    <property type="component" value="Unassembled WGS sequence"/>
</dbReference>
<comment type="caution">
    <text evidence="1">The sequence shown here is derived from an EMBL/GenBank/DDBJ whole genome shotgun (WGS) entry which is preliminary data.</text>
</comment>
<dbReference type="AlphaFoldDB" id="A0A0V1BIG6"/>
<evidence type="ECO:0000313" key="2">
    <source>
        <dbReference type="Proteomes" id="UP000054776"/>
    </source>
</evidence>
<keyword evidence="2" id="KW-1185">Reference proteome</keyword>
<protein>
    <submittedName>
        <fullName evidence="1">Uncharacterized protein</fullName>
    </submittedName>
</protein>
<evidence type="ECO:0000313" key="1">
    <source>
        <dbReference type="EMBL" id="KRY36572.1"/>
    </source>
</evidence>
<gene>
    <name evidence="1" type="ORF">T01_15869</name>
</gene>
<proteinExistence type="predicted"/>
<dbReference type="InParanoid" id="A0A0V1BIG6"/>
<dbReference type="EMBL" id="JYDH01000041">
    <property type="protein sequence ID" value="KRY36572.1"/>
    <property type="molecule type" value="Genomic_DNA"/>
</dbReference>
<reference evidence="1 2" key="1">
    <citation type="submission" date="2015-01" db="EMBL/GenBank/DDBJ databases">
        <title>Evolution of Trichinella species and genotypes.</title>
        <authorList>
            <person name="Korhonen P.K."/>
            <person name="Edoardo P."/>
            <person name="Giuseppe L.R."/>
            <person name="Gasser R.B."/>
        </authorList>
    </citation>
    <scope>NUCLEOTIDE SEQUENCE [LARGE SCALE GENOMIC DNA]</scope>
    <source>
        <strain evidence="1">ISS3</strain>
    </source>
</reference>
<organism evidence="1 2">
    <name type="scientific">Trichinella spiralis</name>
    <name type="common">Trichina worm</name>
    <dbReference type="NCBI Taxonomy" id="6334"/>
    <lineage>
        <taxon>Eukaryota</taxon>
        <taxon>Metazoa</taxon>
        <taxon>Ecdysozoa</taxon>
        <taxon>Nematoda</taxon>
        <taxon>Enoplea</taxon>
        <taxon>Dorylaimia</taxon>
        <taxon>Trichinellida</taxon>
        <taxon>Trichinellidae</taxon>
        <taxon>Trichinella</taxon>
    </lineage>
</organism>
<name>A0A0V1BIG6_TRISP</name>
<sequence length="110" mass="12467">MRRGRNRATNAAGDHSQPIECQFCLHQTPSHVQCGCLCSNVDRLNHHHHHHHHQLKPLGPPGGWATKEVVDFCSNVVNHENDFFVLLNIVVVCMDYKIRSCSFFLALSTV</sequence>
<accession>A0A0V1BIG6</accession>